<feature type="domain" description="TPM" evidence="1">
    <location>
        <begin position="5"/>
        <end position="121"/>
    </location>
</feature>
<dbReference type="PANTHER" id="PTHR30373">
    <property type="entry name" value="UPF0603 PROTEIN YGCG"/>
    <property type="match status" value="1"/>
</dbReference>
<keyword evidence="3" id="KW-1185">Reference proteome</keyword>
<evidence type="ECO:0000313" key="3">
    <source>
        <dbReference type="Proteomes" id="UP001151478"/>
    </source>
</evidence>
<reference evidence="2" key="1">
    <citation type="submission" date="2023-02" db="EMBL/GenBank/DDBJ databases">
        <title>Polaribacter ponticola sp. nov., isolated from seawater.</title>
        <authorList>
            <person name="Baek J.H."/>
            <person name="Kim J.M."/>
            <person name="Choi D.G."/>
            <person name="Jeon C.O."/>
        </authorList>
    </citation>
    <scope>NUCLEOTIDE SEQUENCE</scope>
    <source>
        <strain evidence="2">MSW5</strain>
    </source>
</reference>
<dbReference type="PANTHER" id="PTHR30373:SF8">
    <property type="entry name" value="BLL7265 PROTEIN"/>
    <property type="match status" value="1"/>
</dbReference>
<accession>A0ABT5SCL3</accession>
<proteinExistence type="predicted"/>
<evidence type="ECO:0000313" key="2">
    <source>
        <dbReference type="EMBL" id="MDD7915864.1"/>
    </source>
</evidence>
<dbReference type="Gene3D" id="3.10.310.50">
    <property type="match status" value="1"/>
</dbReference>
<dbReference type="Pfam" id="PF04536">
    <property type="entry name" value="TPM_phosphatase"/>
    <property type="match status" value="1"/>
</dbReference>
<protein>
    <submittedName>
        <fullName evidence="2">TPM domain-containing protein</fullName>
    </submittedName>
</protein>
<organism evidence="2 3">
    <name type="scientific">Polaribacter ponticola</name>
    <dbReference type="NCBI Taxonomy" id="2978475"/>
    <lineage>
        <taxon>Bacteria</taxon>
        <taxon>Pseudomonadati</taxon>
        <taxon>Bacteroidota</taxon>
        <taxon>Flavobacteriia</taxon>
        <taxon>Flavobacteriales</taxon>
        <taxon>Flavobacteriaceae</taxon>
    </lineage>
</organism>
<dbReference type="InterPro" id="IPR007621">
    <property type="entry name" value="TPM_dom"/>
</dbReference>
<sequence>MSKVEAFLTPQEEQEIISAIVVAEKNTSGEIRVHIEANSKKEHYDRALEVFSLLKMDKTKDANAVLIYVAVEDKKFVIYGDKGIDKVVPKDFWNTTKDVIQNHFKLGDFKQGIVDGILKAGEELQAHFPWQTDDVDELSNEISKG</sequence>
<name>A0ABT5SCL3_9FLAO</name>
<evidence type="ECO:0000259" key="1">
    <source>
        <dbReference type="Pfam" id="PF04536"/>
    </source>
</evidence>
<gene>
    <name evidence="2" type="ORF">N5A56_016170</name>
</gene>
<comment type="caution">
    <text evidence="2">The sequence shown here is derived from an EMBL/GenBank/DDBJ whole genome shotgun (WGS) entry which is preliminary data.</text>
</comment>
<dbReference type="RefSeq" id="WP_265726417.1">
    <property type="nucleotide sequence ID" value="NZ_JAOSLC020000003.1"/>
</dbReference>
<dbReference type="EMBL" id="JAOSLC020000003">
    <property type="protein sequence ID" value="MDD7915864.1"/>
    <property type="molecule type" value="Genomic_DNA"/>
</dbReference>
<dbReference type="Proteomes" id="UP001151478">
    <property type="component" value="Unassembled WGS sequence"/>
</dbReference>